<organism evidence="15 16">
    <name type="scientific">Pontiella agarivorans</name>
    <dbReference type="NCBI Taxonomy" id="3038953"/>
    <lineage>
        <taxon>Bacteria</taxon>
        <taxon>Pseudomonadati</taxon>
        <taxon>Kiritimatiellota</taxon>
        <taxon>Kiritimatiellia</taxon>
        <taxon>Kiritimatiellales</taxon>
        <taxon>Pontiellaceae</taxon>
        <taxon>Pontiella</taxon>
    </lineage>
</organism>
<evidence type="ECO:0000256" key="8">
    <source>
        <dbReference type="ARBA" id="ARBA00031908"/>
    </source>
</evidence>
<name>A0ABU5N258_9BACT</name>
<dbReference type="InterPro" id="IPR016188">
    <property type="entry name" value="PurM-like_N"/>
</dbReference>
<dbReference type="PANTHER" id="PTHR10520">
    <property type="entry name" value="TRIFUNCTIONAL PURINE BIOSYNTHETIC PROTEIN ADENOSINE-3-RELATED"/>
    <property type="match status" value="1"/>
</dbReference>
<dbReference type="InterPro" id="IPR036921">
    <property type="entry name" value="PurM-like_N_sf"/>
</dbReference>
<feature type="domain" description="PurM-like C-terminal" evidence="14">
    <location>
        <begin position="176"/>
        <end position="342"/>
    </location>
</feature>
<dbReference type="PANTHER" id="PTHR10520:SF12">
    <property type="entry name" value="TRIFUNCTIONAL PURINE BIOSYNTHETIC PROTEIN ADENOSINE-3"/>
    <property type="match status" value="1"/>
</dbReference>
<evidence type="ECO:0000256" key="3">
    <source>
        <dbReference type="ARBA" id="ARBA00013047"/>
    </source>
</evidence>
<evidence type="ECO:0000256" key="10">
    <source>
        <dbReference type="ARBA" id="ARBA00033093"/>
    </source>
</evidence>
<keyword evidence="12" id="KW-0963">Cytoplasm</keyword>
<dbReference type="EC" id="6.3.3.1" evidence="3 12"/>
<comment type="catalytic activity">
    <reaction evidence="11 12">
        <text>2-formamido-N(1)-(5-O-phospho-beta-D-ribosyl)acetamidine + ATP = 5-amino-1-(5-phospho-beta-D-ribosyl)imidazole + ADP + phosphate + H(+)</text>
        <dbReference type="Rhea" id="RHEA:23032"/>
        <dbReference type="ChEBI" id="CHEBI:15378"/>
        <dbReference type="ChEBI" id="CHEBI:30616"/>
        <dbReference type="ChEBI" id="CHEBI:43474"/>
        <dbReference type="ChEBI" id="CHEBI:137981"/>
        <dbReference type="ChEBI" id="CHEBI:147287"/>
        <dbReference type="ChEBI" id="CHEBI:456216"/>
        <dbReference type="EC" id="6.3.3.1"/>
    </reaction>
</comment>
<sequence length="345" mass="36776">MSEDKKKSAYAEAGVDIDVMMGSLQNIKKDVASTNTEGVVSEIGSFGGLFKSPGEGSLIVSSVDGVGTKLKVANMAGIHNTVGQDLVNHCTNDILVQGAKPLFFLDYLGTASLAPEVFEAVVSGFCKACRENGAALLGGETAEMPGLYPEGEYDLVGTIVGTVERDKVITGEKITEGDVLIGLPSTGLQTNGYSLARKVIFEKAGKKLDDMVPGTDVTFQDALLAIHSSFLHPVMALLEKVDVHGMAHITGGGLYDNVPRVLPETLDARFDRSTWEVPAIYKFIEEEGDVDHEEMFRVFNMGIGYVIMVAKDDVDSTLEILKASNQEALIIGEVVPGSGKSVLIN</sequence>
<dbReference type="Pfam" id="PF00586">
    <property type="entry name" value="AIRS"/>
    <property type="match status" value="1"/>
</dbReference>
<keyword evidence="16" id="KW-1185">Reference proteome</keyword>
<evidence type="ECO:0000256" key="9">
    <source>
        <dbReference type="ARBA" id="ARBA00032931"/>
    </source>
</evidence>
<dbReference type="GO" id="GO:0004641">
    <property type="term" value="F:phosphoribosylformylglycinamidine cyclo-ligase activity"/>
    <property type="evidence" value="ECO:0007669"/>
    <property type="project" value="UniProtKB-EC"/>
</dbReference>
<evidence type="ECO:0000256" key="1">
    <source>
        <dbReference type="ARBA" id="ARBA00004686"/>
    </source>
</evidence>
<dbReference type="InterPro" id="IPR010918">
    <property type="entry name" value="PurM-like_C_dom"/>
</dbReference>
<feature type="domain" description="PurM-like N-terminal" evidence="13">
    <location>
        <begin position="54"/>
        <end position="163"/>
    </location>
</feature>
<evidence type="ECO:0000256" key="11">
    <source>
        <dbReference type="ARBA" id="ARBA00049057"/>
    </source>
</evidence>
<dbReference type="CDD" id="cd02196">
    <property type="entry name" value="PurM"/>
    <property type="match status" value="1"/>
</dbReference>
<dbReference type="Gene3D" id="3.30.1330.10">
    <property type="entry name" value="PurM-like, N-terminal domain"/>
    <property type="match status" value="1"/>
</dbReference>
<keyword evidence="6 12" id="KW-0547">Nucleotide-binding</keyword>
<dbReference type="Gene3D" id="3.90.650.10">
    <property type="entry name" value="PurM-like C-terminal domain"/>
    <property type="match status" value="1"/>
</dbReference>
<dbReference type="EMBL" id="JARVCO010000012">
    <property type="protein sequence ID" value="MDZ8120466.1"/>
    <property type="molecule type" value="Genomic_DNA"/>
</dbReference>
<gene>
    <name evidence="12 15" type="primary">purM</name>
    <name evidence="15" type="ORF">P9H32_17705</name>
</gene>
<comment type="pathway">
    <text evidence="1 12">Purine metabolism; IMP biosynthesis via de novo pathway; 5-amino-1-(5-phospho-D-ribosyl)imidazole from N(2)-formyl-N(1)-(5-phospho-D-ribosyl)glycinamide: step 2/2.</text>
</comment>
<keyword evidence="12" id="KW-0658">Purine biosynthesis</keyword>
<evidence type="ECO:0000256" key="6">
    <source>
        <dbReference type="ARBA" id="ARBA00022741"/>
    </source>
</evidence>
<evidence type="ECO:0000259" key="13">
    <source>
        <dbReference type="Pfam" id="PF00586"/>
    </source>
</evidence>
<dbReference type="Proteomes" id="UP001290861">
    <property type="component" value="Unassembled WGS sequence"/>
</dbReference>
<keyword evidence="5 12" id="KW-0436">Ligase</keyword>
<dbReference type="HAMAP" id="MF_00741">
    <property type="entry name" value="AIRS"/>
    <property type="match status" value="1"/>
</dbReference>
<comment type="caution">
    <text evidence="15">The sequence shown here is derived from an EMBL/GenBank/DDBJ whole genome shotgun (WGS) entry which is preliminary data.</text>
</comment>
<keyword evidence="7 12" id="KW-0067">ATP-binding</keyword>
<proteinExistence type="inferred from homology"/>
<evidence type="ECO:0000256" key="7">
    <source>
        <dbReference type="ARBA" id="ARBA00022840"/>
    </source>
</evidence>
<dbReference type="SUPFAM" id="SSF56042">
    <property type="entry name" value="PurM C-terminal domain-like"/>
    <property type="match status" value="1"/>
</dbReference>
<dbReference type="InterPro" id="IPR004733">
    <property type="entry name" value="PurM_cligase"/>
</dbReference>
<comment type="subcellular location">
    <subcellularLocation>
        <location evidence="12">Cytoplasm</location>
    </subcellularLocation>
</comment>
<evidence type="ECO:0000256" key="12">
    <source>
        <dbReference type="HAMAP-Rule" id="MF_00741"/>
    </source>
</evidence>
<evidence type="ECO:0000256" key="2">
    <source>
        <dbReference type="ARBA" id="ARBA00010280"/>
    </source>
</evidence>
<reference evidence="15 16" key="1">
    <citation type="journal article" date="2024" name="Appl. Environ. Microbiol.">
        <title>Pontiella agarivorans sp. nov., a novel marine anaerobic bacterium capable of degrading macroalgal polysaccharides and fixing nitrogen.</title>
        <authorList>
            <person name="Liu N."/>
            <person name="Kivenson V."/>
            <person name="Peng X."/>
            <person name="Cui Z."/>
            <person name="Lankiewicz T.S."/>
            <person name="Gosselin K.M."/>
            <person name="English C.J."/>
            <person name="Blair E.M."/>
            <person name="O'Malley M.A."/>
            <person name="Valentine D.L."/>
        </authorList>
    </citation>
    <scope>NUCLEOTIDE SEQUENCE [LARGE SCALE GENOMIC DNA]</scope>
    <source>
        <strain evidence="15 16">NLcol2</strain>
    </source>
</reference>
<evidence type="ECO:0000256" key="4">
    <source>
        <dbReference type="ARBA" id="ARBA00020367"/>
    </source>
</evidence>
<comment type="similarity">
    <text evidence="2 12">Belongs to the AIR synthase family.</text>
</comment>
<dbReference type="RefSeq" id="WP_322610240.1">
    <property type="nucleotide sequence ID" value="NZ_JARVCO010000012.1"/>
</dbReference>
<dbReference type="Pfam" id="PF02769">
    <property type="entry name" value="AIRS_C"/>
    <property type="match status" value="1"/>
</dbReference>
<protein>
    <recommendedName>
        <fullName evidence="4 12">Phosphoribosylformylglycinamidine cyclo-ligase</fullName>
        <ecNumber evidence="3 12">6.3.3.1</ecNumber>
    </recommendedName>
    <alternativeName>
        <fullName evidence="9 12">AIR synthase</fullName>
    </alternativeName>
    <alternativeName>
        <fullName evidence="10 12">AIRS</fullName>
    </alternativeName>
    <alternativeName>
        <fullName evidence="8 12">Phosphoribosyl-aminoimidazole synthetase</fullName>
    </alternativeName>
</protein>
<evidence type="ECO:0000256" key="5">
    <source>
        <dbReference type="ARBA" id="ARBA00022598"/>
    </source>
</evidence>
<evidence type="ECO:0000313" key="16">
    <source>
        <dbReference type="Proteomes" id="UP001290861"/>
    </source>
</evidence>
<evidence type="ECO:0000313" key="15">
    <source>
        <dbReference type="EMBL" id="MDZ8120466.1"/>
    </source>
</evidence>
<dbReference type="NCBIfam" id="TIGR00878">
    <property type="entry name" value="purM"/>
    <property type="match status" value="1"/>
</dbReference>
<dbReference type="InterPro" id="IPR036676">
    <property type="entry name" value="PurM-like_C_sf"/>
</dbReference>
<accession>A0ABU5N258</accession>
<dbReference type="SUPFAM" id="SSF55326">
    <property type="entry name" value="PurM N-terminal domain-like"/>
    <property type="match status" value="1"/>
</dbReference>
<evidence type="ECO:0000259" key="14">
    <source>
        <dbReference type="Pfam" id="PF02769"/>
    </source>
</evidence>